<dbReference type="RefSeq" id="WP_058929345.1">
    <property type="nucleotide sequence ID" value="NZ_CP013747.1"/>
</dbReference>
<dbReference type="Pfam" id="PF13830">
    <property type="entry name" value="DUF4192"/>
    <property type="match status" value="2"/>
</dbReference>
<gene>
    <name evidence="2" type="ORF">AU252_02315</name>
</gene>
<accession>A0A0U3Q0K1</accession>
<evidence type="ECO:0000256" key="1">
    <source>
        <dbReference type="SAM" id="MobiDB-lite"/>
    </source>
</evidence>
<dbReference type="AlphaFoldDB" id="A0A0U3Q0K1"/>
<dbReference type="KEGG" id="psul:AU252_02315"/>
<organism evidence="2">
    <name type="scientific">Pseudarthrobacter sulfonivorans</name>
    <dbReference type="NCBI Taxonomy" id="121292"/>
    <lineage>
        <taxon>Bacteria</taxon>
        <taxon>Bacillati</taxon>
        <taxon>Actinomycetota</taxon>
        <taxon>Actinomycetes</taxon>
        <taxon>Micrococcales</taxon>
        <taxon>Micrococcaceae</taxon>
        <taxon>Pseudarthrobacter</taxon>
    </lineage>
</organism>
<dbReference type="Proteomes" id="UP000065151">
    <property type="component" value="Chromosome"/>
</dbReference>
<name>A0A0U3Q0K1_9MICC</name>
<dbReference type="STRING" id="121292.AU252_02315"/>
<sequence>MKPSEHLTIRGPEDILGFIPHSLGYWPADSLVAMTLQGNRLGATLRLDLPGPESLADPRDYARTVRDYLLADENADAALLACFTNDGWMEPPGTYRGLLDALQTVLGAAGMPVRDAWYVGDAFWRDAFCTDPYCCPSPGRSVQAIRDSMLNAEMVFRGSSVGPAPEDGAHPPPLLSGEERAAVLASEATWAAQLDRRRGSREQFGQLMVQWEVLLANEPGPLPVNDVAFLRASLRVPAWRDAVLVMAAAGQAAALAGAEMFGIFDVGCILAPVGPVLPGPLPSGLPASGAGLTGREPAGTGATGPGTRSMQGIPGYGEVLLGLDPVVPAWHTLNSLDEVLEQLSACGGQAGAAALTGRGWIAWCRGRGSYAAAYLGRALDEEPGYRLAELMLELVRRGTLCGWAARKEAAWRKFEPDAA</sequence>
<evidence type="ECO:0008006" key="4">
    <source>
        <dbReference type="Google" id="ProtNLM"/>
    </source>
</evidence>
<evidence type="ECO:0000313" key="2">
    <source>
        <dbReference type="EMBL" id="ALV40142.1"/>
    </source>
</evidence>
<feature type="region of interest" description="Disordered" evidence="1">
    <location>
        <begin position="287"/>
        <end position="308"/>
    </location>
</feature>
<protein>
    <recommendedName>
        <fullName evidence="4">DUF4192 domain-containing protein</fullName>
    </recommendedName>
</protein>
<dbReference type="EMBL" id="CP013747">
    <property type="protein sequence ID" value="ALV40142.1"/>
    <property type="molecule type" value="Genomic_DNA"/>
</dbReference>
<evidence type="ECO:0000313" key="3">
    <source>
        <dbReference type="Proteomes" id="UP000065151"/>
    </source>
</evidence>
<dbReference type="InterPro" id="IPR025447">
    <property type="entry name" value="DUF4192"/>
</dbReference>
<proteinExistence type="predicted"/>
<reference evidence="2 3" key="1">
    <citation type="submission" date="2015-12" db="EMBL/GenBank/DDBJ databases">
        <authorList>
            <person name="Shamseldin A."/>
            <person name="Moawad H."/>
            <person name="Abd El-Rahim W.M."/>
            <person name="Sadowsky M.J."/>
        </authorList>
    </citation>
    <scope>NUCLEOTIDE SEQUENCE [LARGE SCALE GENOMIC DNA]</scope>
    <source>
        <strain evidence="2 3">Ar51</strain>
    </source>
</reference>